<evidence type="ECO:0000313" key="2">
    <source>
        <dbReference type="Proteomes" id="UP000274046"/>
    </source>
</evidence>
<protein>
    <submittedName>
        <fullName evidence="1">Uncharacterized protein</fullName>
    </submittedName>
</protein>
<name>A0A3N0BRT9_9SPHI</name>
<dbReference type="Proteomes" id="UP000274046">
    <property type="component" value="Unassembled WGS sequence"/>
</dbReference>
<dbReference type="AlphaFoldDB" id="A0A3N0BRT9"/>
<accession>A0A3N0BRT9</accession>
<proteinExistence type="predicted"/>
<dbReference type="OrthoDB" id="825277at2"/>
<dbReference type="EMBL" id="RBEE01000042">
    <property type="protein sequence ID" value="RNL51332.1"/>
    <property type="molecule type" value="Genomic_DNA"/>
</dbReference>
<evidence type="ECO:0000313" key="1">
    <source>
        <dbReference type="EMBL" id="RNL51332.1"/>
    </source>
</evidence>
<comment type="caution">
    <text evidence="1">The sequence shown here is derived from an EMBL/GenBank/DDBJ whole genome shotgun (WGS) entry which is preliminary data.</text>
</comment>
<sequence>MTSHKPLKSVSHNFGHSFISLMNYVKDDYLLGHLLNQARQTNINKLTVDILKNVAEPKELLTNEIKSSIEHWNKWFPTLVETSGSTMDFVNSAKMTIEFDLQKTRPYNNNSDFLESPFICEIVIIDDRGKEYKHKYEGWWFPEQSATKKLWWEFWK</sequence>
<reference evidence="1 2" key="1">
    <citation type="submission" date="2018-10" db="EMBL/GenBank/DDBJ databases">
        <title>Genome sequencing of Pedobacter jejuensis TNB23.</title>
        <authorList>
            <person name="Cho Y.-J."/>
            <person name="Cho A."/>
            <person name="Kim O.-S."/>
        </authorList>
    </citation>
    <scope>NUCLEOTIDE SEQUENCE [LARGE SCALE GENOMIC DNA]</scope>
    <source>
        <strain evidence="1 2">TNB23</strain>
    </source>
</reference>
<keyword evidence="2" id="KW-1185">Reference proteome</keyword>
<organism evidence="1 2">
    <name type="scientific">Pedobacter jejuensis</name>
    <dbReference type="NCBI Taxonomy" id="1268550"/>
    <lineage>
        <taxon>Bacteria</taxon>
        <taxon>Pseudomonadati</taxon>
        <taxon>Bacteroidota</taxon>
        <taxon>Sphingobacteriia</taxon>
        <taxon>Sphingobacteriales</taxon>
        <taxon>Sphingobacteriaceae</taxon>
        <taxon>Pedobacter</taxon>
    </lineage>
</organism>
<dbReference type="RefSeq" id="WP_123206937.1">
    <property type="nucleotide sequence ID" value="NZ_RBEE01000042.1"/>
</dbReference>
<gene>
    <name evidence="1" type="ORF">D7004_16610</name>
</gene>